<accession>X1LU96</accession>
<dbReference type="EMBL" id="BARV01014768">
    <property type="protein sequence ID" value="GAI22942.1"/>
    <property type="molecule type" value="Genomic_DNA"/>
</dbReference>
<protein>
    <submittedName>
        <fullName evidence="1">Uncharacterized protein</fullName>
    </submittedName>
</protein>
<sequence length="45" mass="5212">MEEPIIKLAHKITDEIEKFLAACREEGDITIDDVLKRLESLKKQT</sequence>
<reference evidence="1" key="1">
    <citation type="journal article" date="2014" name="Front. Microbiol.">
        <title>High frequency of phylogenetically diverse reductive dehalogenase-homologous genes in deep subseafloor sedimentary metagenomes.</title>
        <authorList>
            <person name="Kawai M."/>
            <person name="Futagami T."/>
            <person name="Toyoda A."/>
            <person name="Takaki Y."/>
            <person name="Nishi S."/>
            <person name="Hori S."/>
            <person name="Arai W."/>
            <person name="Tsubouchi T."/>
            <person name="Morono Y."/>
            <person name="Uchiyama I."/>
            <person name="Ito T."/>
            <person name="Fujiyama A."/>
            <person name="Inagaki F."/>
            <person name="Takami H."/>
        </authorList>
    </citation>
    <scope>NUCLEOTIDE SEQUENCE</scope>
    <source>
        <strain evidence="1">Expedition CK06-06</strain>
    </source>
</reference>
<proteinExistence type="predicted"/>
<comment type="caution">
    <text evidence="1">The sequence shown here is derived from an EMBL/GenBank/DDBJ whole genome shotgun (WGS) entry which is preliminary data.</text>
</comment>
<evidence type="ECO:0000313" key="1">
    <source>
        <dbReference type="EMBL" id="GAI22942.1"/>
    </source>
</evidence>
<dbReference type="AlphaFoldDB" id="X1LU96"/>
<gene>
    <name evidence="1" type="ORF">S06H3_25631</name>
</gene>
<organism evidence="1">
    <name type="scientific">marine sediment metagenome</name>
    <dbReference type="NCBI Taxonomy" id="412755"/>
    <lineage>
        <taxon>unclassified sequences</taxon>
        <taxon>metagenomes</taxon>
        <taxon>ecological metagenomes</taxon>
    </lineage>
</organism>
<name>X1LU96_9ZZZZ</name>